<feature type="non-terminal residue" evidence="2">
    <location>
        <position position="65"/>
    </location>
</feature>
<keyword evidence="1" id="KW-0812">Transmembrane</keyword>
<dbReference type="EMBL" id="JAYMGO010000022">
    <property type="protein sequence ID" value="KAL1251961.1"/>
    <property type="molecule type" value="Genomic_DNA"/>
</dbReference>
<organism evidence="2 3">
    <name type="scientific">Cirrhinus molitorella</name>
    <name type="common">mud carp</name>
    <dbReference type="NCBI Taxonomy" id="172907"/>
    <lineage>
        <taxon>Eukaryota</taxon>
        <taxon>Metazoa</taxon>
        <taxon>Chordata</taxon>
        <taxon>Craniata</taxon>
        <taxon>Vertebrata</taxon>
        <taxon>Euteleostomi</taxon>
        <taxon>Actinopterygii</taxon>
        <taxon>Neopterygii</taxon>
        <taxon>Teleostei</taxon>
        <taxon>Ostariophysi</taxon>
        <taxon>Cypriniformes</taxon>
        <taxon>Cyprinidae</taxon>
        <taxon>Labeoninae</taxon>
        <taxon>Labeonini</taxon>
        <taxon>Cirrhinus</taxon>
    </lineage>
</organism>
<comment type="caution">
    <text evidence="2">The sequence shown here is derived from an EMBL/GenBank/DDBJ whole genome shotgun (WGS) entry which is preliminary data.</text>
</comment>
<dbReference type="Proteomes" id="UP001558613">
    <property type="component" value="Unassembled WGS sequence"/>
</dbReference>
<sequence length="65" mass="7468">IELFGLNSNRYAWRKPGTAHHLSNTVPTVKHGVCLFSLIIFVLNSLIMIKMFKCDLYLKGQFTLK</sequence>
<keyword evidence="1" id="KW-0472">Membrane</keyword>
<keyword evidence="3" id="KW-1185">Reference proteome</keyword>
<gene>
    <name evidence="2" type="ORF">QQF64_019757</name>
</gene>
<keyword evidence="1" id="KW-1133">Transmembrane helix</keyword>
<feature type="non-terminal residue" evidence="2">
    <location>
        <position position="1"/>
    </location>
</feature>
<evidence type="ECO:0000313" key="3">
    <source>
        <dbReference type="Proteomes" id="UP001558613"/>
    </source>
</evidence>
<protein>
    <submittedName>
        <fullName evidence="2">Uncharacterized protein</fullName>
    </submittedName>
</protein>
<name>A0ABR3LGF3_9TELE</name>
<accession>A0ABR3LGF3</accession>
<reference evidence="2 3" key="1">
    <citation type="submission" date="2023-09" db="EMBL/GenBank/DDBJ databases">
        <authorList>
            <person name="Wang M."/>
        </authorList>
    </citation>
    <scope>NUCLEOTIDE SEQUENCE [LARGE SCALE GENOMIC DNA]</scope>
    <source>
        <strain evidence="2">GT-2023</strain>
        <tissue evidence="2">Liver</tissue>
    </source>
</reference>
<proteinExistence type="predicted"/>
<feature type="transmembrane region" description="Helical" evidence="1">
    <location>
        <begin position="29"/>
        <end position="49"/>
    </location>
</feature>
<evidence type="ECO:0000313" key="2">
    <source>
        <dbReference type="EMBL" id="KAL1251961.1"/>
    </source>
</evidence>
<evidence type="ECO:0000256" key="1">
    <source>
        <dbReference type="SAM" id="Phobius"/>
    </source>
</evidence>